<feature type="compositionally biased region" description="Basic and acidic residues" evidence="1">
    <location>
        <begin position="143"/>
        <end position="153"/>
    </location>
</feature>
<evidence type="ECO:0000313" key="2">
    <source>
        <dbReference type="EMBL" id="AOW03892.1"/>
    </source>
</evidence>
<evidence type="ECO:0000256" key="1">
    <source>
        <dbReference type="SAM" id="MobiDB-lite"/>
    </source>
</evidence>
<dbReference type="GeneID" id="2910438"/>
<reference evidence="2 3" key="1">
    <citation type="journal article" date="2016" name="PLoS ONE">
        <title>Sequence Assembly of Yarrowia lipolytica Strain W29/CLIB89 Shows Transposable Element Diversity.</title>
        <authorList>
            <person name="Magnan C."/>
            <person name="Yu J."/>
            <person name="Chang I."/>
            <person name="Jahn E."/>
            <person name="Kanomata Y."/>
            <person name="Wu J."/>
            <person name="Zeller M."/>
            <person name="Oakes M."/>
            <person name="Baldi P."/>
            <person name="Sandmeyer S."/>
        </authorList>
    </citation>
    <scope>NUCLEOTIDE SEQUENCE [LARGE SCALE GENOMIC DNA]</scope>
    <source>
        <strain evidence="3">CLIB89(W29)</strain>
    </source>
</reference>
<evidence type="ECO:0000313" key="3">
    <source>
        <dbReference type="Proteomes" id="UP000182444"/>
    </source>
</evidence>
<dbReference type="AlphaFoldDB" id="A0A1D8NE15"/>
<name>A0A1D8NE15_YARLL</name>
<dbReference type="RefSeq" id="XP_502668.4">
    <property type="nucleotide sequence ID" value="XM_502668.4"/>
</dbReference>
<dbReference type="EMBL" id="CP017556">
    <property type="protein sequence ID" value="AOW03892.1"/>
    <property type="molecule type" value="Genomic_DNA"/>
</dbReference>
<feature type="region of interest" description="Disordered" evidence="1">
    <location>
        <begin position="122"/>
        <end position="153"/>
    </location>
</feature>
<evidence type="ECO:0008006" key="4">
    <source>
        <dbReference type="Google" id="ProtNLM"/>
    </source>
</evidence>
<feature type="region of interest" description="Disordered" evidence="1">
    <location>
        <begin position="67"/>
        <end position="108"/>
    </location>
</feature>
<dbReference type="KEGG" id="yli:2910438"/>
<gene>
    <name evidence="2" type="ORF">YALI1_D13403g</name>
</gene>
<organism evidence="2 3">
    <name type="scientific">Yarrowia lipolytica</name>
    <name type="common">Candida lipolytica</name>
    <dbReference type="NCBI Taxonomy" id="4952"/>
    <lineage>
        <taxon>Eukaryota</taxon>
        <taxon>Fungi</taxon>
        <taxon>Dikarya</taxon>
        <taxon>Ascomycota</taxon>
        <taxon>Saccharomycotina</taxon>
        <taxon>Dipodascomycetes</taxon>
        <taxon>Dipodascales</taxon>
        <taxon>Dipodascales incertae sedis</taxon>
        <taxon>Yarrowia</taxon>
    </lineage>
</organism>
<dbReference type="VEuPathDB" id="FungiDB:YALI0_D10747g"/>
<sequence length="166" mass="18444">MGSPAETLLPFCLCDYSDIPPPSPPQTGLYDIVHSVTVHMCNYGSHDNLNFCALIHNHAHTHGMPDPWSDDWSSTKKAASEKPLSGAILSSVHSHNLSQGDMASQQQPPAFRGQFTLKTRDKTLKVANPAGRAPPRPAVVLDQNKETYEEKQRRYQEVREKLLGKE</sequence>
<accession>A0A1D8NE15</accession>
<dbReference type="VEuPathDB" id="FungiDB:YALI1_D13403g"/>
<protein>
    <recommendedName>
        <fullName evidence="4">SUZ domain-containing protein</fullName>
    </recommendedName>
</protein>
<proteinExistence type="predicted"/>
<feature type="compositionally biased region" description="Polar residues" evidence="1">
    <location>
        <begin position="91"/>
        <end position="108"/>
    </location>
</feature>
<dbReference type="Proteomes" id="UP000182444">
    <property type="component" value="Chromosome 1D"/>
</dbReference>